<proteinExistence type="predicted"/>
<reference evidence="2" key="1">
    <citation type="journal article" date="2020" name="bioRxiv">
        <title>A rank-normalized archaeal taxonomy based on genome phylogeny resolves widespread incomplete and uneven classifications.</title>
        <authorList>
            <person name="Rinke C."/>
            <person name="Chuvochina M."/>
            <person name="Mussig A.J."/>
            <person name="Chaumeil P.-A."/>
            <person name="Waite D.W."/>
            <person name="Whitman W.B."/>
            <person name="Parks D.H."/>
            <person name="Hugenholtz P."/>
        </authorList>
    </citation>
    <scope>NUCLEOTIDE SEQUENCE [LARGE SCALE GENOMIC DNA]</scope>
</reference>
<evidence type="ECO:0000313" key="2">
    <source>
        <dbReference type="Proteomes" id="UP000565078"/>
    </source>
</evidence>
<dbReference type="EMBL" id="DUGC01000019">
    <property type="protein sequence ID" value="HIH09220.1"/>
    <property type="molecule type" value="Genomic_DNA"/>
</dbReference>
<gene>
    <name evidence="1" type="ORF">HA254_00965</name>
</gene>
<sequence>MPARNPLGKFYLDLMPKDQGWKLGSAIRRMGVEDKLTPSAALNAWDIHKSAGVPLRMAIESQLQPATRNPLSSEVIRETAKNLHSSFQLVTKGGRARVSVSLQGRTITDQKKGSYKVNGLHHFTALAFRVMPASSEIKRFDPKLHNWLRNADALNSMFIVEVGFAKIGKKPVLVVTNAQATRQFYSLAPSQKKMFKESYPAILKGVQKASGNLPLLIPTNKAVQEMLQALFGHSVSDKVLDEFYDGFSAKRGRRRASLEIKNALDGRKFKAEFWVK</sequence>
<evidence type="ECO:0000313" key="1">
    <source>
        <dbReference type="EMBL" id="HIH09220.1"/>
    </source>
</evidence>
<protein>
    <submittedName>
        <fullName evidence="1">Uncharacterized protein</fullName>
    </submittedName>
</protein>
<dbReference type="AlphaFoldDB" id="A0A7J4IWJ5"/>
<dbReference type="Proteomes" id="UP000565078">
    <property type="component" value="Unassembled WGS sequence"/>
</dbReference>
<organism evidence="1 2">
    <name type="scientific">Candidatus Iainarchaeum sp</name>
    <dbReference type="NCBI Taxonomy" id="3101447"/>
    <lineage>
        <taxon>Archaea</taxon>
        <taxon>Candidatus Iainarchaeota</taxon>
        <taxon>Candidatus Iainarchaeia</taxon>
        <taxon>Candidatus Iainarchaeales</taxon>
        <taxon>Candidatus Iainarchaeaceae</taxon>
        <taxon>Candidatus Iainarchaeum</taxon>
    </lineage>
</organism>
<name>A0A7J4IWJ5_9ARCH</name>
<comment type="caution">
    <text evidence="1">The sequence shown here is derived from an EMBL/GenBank/DDBJ whole genome shotgun (WGS) entry which is preliminary data.</text>
</comment>
<accession>A0A7J4IWJ5</accession>